<reference evidence="2 3" key="1">
    <citation type="journal article" date="2005" name="Nature">
        <title>The genome of the social amoeba Dictyostelium discoideum.</title>
        <authorList>
            <consortium name="The Dictyostelium discoideum Sequencing Consortium"/>
            <person name="Eichinger L."/>
            <person name="Pachebat J.A."/>
            <person name="Glockner G."/>
            <person name="Rajandream M.A."/>
            <person name="Sucgang R."/>
            <person name="Berriman M."/>
            <person name="Song J."/>
            <person name="Olsen R."/>
            <person name="Szafranski K."/>
            <person name="Xu Q."/>
            <person name="Tunggal B."/>
            <person name="Kummerfeld S."/>
            <person name="Madera M."/>
            <person name="Konfortov B.A."/>
            <person name="Rivero F."/>
            <person name="Bankier A.T."/>
            <person name="Lehmann R."/>
            <person name="Hamlin N."/>
            <person name="Davies R."/>
            <person name="Gaudet P."/>
            <person name="Fey P."/>
            <person name="Pilcher K."/>
            <person name="Chen G."/>
            <person name="Saunders D."/>
            <person name="Sodergren E."/>
            <person name="Davis P."/>
            <person name="Kerhornou A."/>
            <person name="Nie X."/>
            <person name="Hall N."/>
            <person name="Anjard C."/>
            <person name="Hemphill L."/>
            <person name="Bason N."/>
            <person name="Farbrother P."/>
            <person name="Desany B."/>
            <person name="Just E."/>
            <person name="Morio T."/>
            <person name="Rost R."/>
            <person name="Churcher C."/>
            <person name="Cooper J."/>
            <person name="Haydock S."/>
            <person name="van Driessche N."/>
            <person name="Cronin A."/>
            <person name="Goodhead I."/>
            <person name="Muzny D."/>
            <person name="Mourier T."/>
            <person name="Pain A."/>
            <person name="Lu M."/>
            <person name="Harper D."/>
            <person name="Lindsay R."/>
            <person name="Hauser H."/>
            <person name="James K."/>
            <person name="Quiles M."/>
            <person name="Madan Babu M."/>
            <person name="Saito T."/>
            <person name="Buchrieser C."/>
            <person name="Wardroper A."/>
            <person name="Felder M."/>
            <person name="Thangavelu M."/>
            <person name="Johnson D."/>
            <person name="Knights A."/>
            <person name="Loulseged H."/>
            <person name="Mungall K."/>
            <person name="Oliver K."/>
            <person name="Price C."/>
            <person name="Quail M.A."/>
            <person name="Urushihara H."/>
            <person name="Hernandez J."/>
            <person name="Rabbinowitsch E."/>
            <person name="Steffen D."/>
            <person name="Sanders M."/>
            <person name="Ma J."/>
            <person name="Kohara Y."/>
            <person name="Sharp S."/>
            <person name="Simmonds M."/>
            <person name="Spiegler S."/>
            <person name="Tivey A."/>
            <person name="Sugano S."/>
            <person name="White B."/>
            <person name="Walker D."/>
            <person name="Woodward J."/>
            <person name="Winckler T."/>
            <person name="Tanaka Y."/>
            <person name="Shaulsky G."/>
            <person name="Schleicher M."/>
            <person name="Weinstock G."/>
            <person name="Rosenthal A."/>
            <person name="Cox E.C."/>
            <person name="Chisholm R.L."/>
            <person name="Gibbs R."/>
            <person name="Loomis W.F."/>
            <person name="Platzer M."/>
            <person name="Kay R.R."/>
            <person name="Williams J."/>
            <person name="Dear P.H."/>
            <person name="Noegel A.A."/>
            <person name="Barrell B."/>
            <person name="Kuspa A."/>
        </authorList>
    </citation>
    <scope>NUCLEOTIDE SEQUENCE [LARGE SCALE GENOMIC DNA]</scope>
    <source>
        <strain evidence="2 3">AX4</strain>
    </source>
</reference>
<dbReference type="GO" id="GO:0005737">
    <property type="term" value="C:cytoplasm"/>
    <property type="evidence" value="ECO:0000318"/>
    <property type="project" value="GO_Central"/>
</dbReference>
<dbReference type="RefSeq" id="XP_629969.1">
    <property type="nucleotide sequence ID" value="XM_629967.1"/>
</dbReference>
<proteinExistence type="predicted"/>
<comment type="caution">
    <text evidence="2">The sequence shown here is derived from an EMBL/GenBank/DDBJ whole genome shotgun (WGS) entry which is preliminary data.</text>
</comment>
<evidence type="ECO:0000313" key="3">
    <source>
        <dbReference type="Proteomes" id="UP000002195"/>
    </source>
</evidence>
<dbReference type="PANTHER" id="PTHR11538">
    <property type="entry name" value="PHENYLALANYL-TRNA SYNTHETASE"/>
    <property type="match status" value="1"/>
</dbReference>
<dbReference type="VEuPathDB" id="AmoebaDB:DDB_G0291770"/>
<dbReference type="HOGENOM" id="CLU_1149005_0_0_1"/>
<evidence type="ECO:0000313" key="2">
    <source>
        <dbReference type="EMBL" id="EAL61581.1"/>
    </source>
</evidence>
<dbReference type="eggNOG" id="ENOG502RHP5">
    <property type="taxonomic scope" value="Eukaryota"/>
</dbReference>
<name>Q54E93_DICDI</name>
<dbReference type="GO" id="GO:0070042">
    <property type="term" value="F:rRNA (uridine-N3-)-methyltransferase activity"/>
    <property type="evidence" value="ECO:0000318"/>
    <property type="project" value="GO_Central"/>
</dbReference>
<dbReference type="KEGG" id="ddi:DDB_G0291770"/>
<dbReference type="FunCoup" id="Q54E93">
    <property type="interactions" value="9"/>
</dbReference>
<dbReference type="GeneID" id="8628299"/>
<dbReference type="Proteomes" id="UP000002195">
    <property type="component" value="Unassembled WGS sequence"/>
</dbReference>
<evidence type="ECO:0000259" key="1">
    <source>
        <dbReference type="Pfam" id="PF10354"/>
    </source>
</evidence>
<dbReference type="OMA" id="NENIHIH"/>
<dbReference type="PANTHER" id="PTHR11538:SF26">
    <property type="entry name" value="FERREDOXIN-FOLD ANTICODON-BINDING DOMAIN-CONTAINING PROTEIN 1"/>
    <property type="match status" value="1"/>
</dbReference>
<dbReference type="GO" id="GO:0070475">
    <property type="term" value="P:rRNA base methylation"/>
    <property type="evidence" value="ECO:0000318"/>
    <property type="project" value="GO_Central"/>
</dbReference>
<organism evidence="2 3">
    <name type="scientific">Dictyostelium discoideum</name>
    <name type="common">Social amoeba</name>
    <dbReference type="NCBI Taxonomy" id="44689"/>
    <lineage>
        <taxon>Eukaryota</taxon>
        <taxon>Amoebozoa</taxon>
        <taxon>Evosea</taxon>
        <taxon>Eumycetozoa</taxon>
        <taxon>Dictyostelia</taxon>
        <taxon>Dictyosteliales</taxon>
        <taxon>Dictyosteliaceae</taxon>
        <taxon>Dictyostelium</taxon>
    </lineage>
</organism>
<dbReference type="STRING" id="44689.Q54E93"/>
<dbReference type="EMBL" id="AAFI02000182">
    <property type="protein sequence ID" value="EAL61581.1"/>
    <property type="molecule type" value="Genomic_DNA"/>
</dbReference>
<protein>
    <recommendedName>
        <fullName evidence="1">25S rRNA (uridine-N(3))-methyltransferase BMT5-like domain-containing protein</fullName>
    </recommendedName>
</protein>
<feature type="domain" description="25S rRNA (uridine-N(3))-methyltransferase BMT5-like" evidence="1">
    <location>
        <begin position="39"/>
        <end position="195"/>
    </location>
</feature>
<dbReference type="PaxDb" id="44689-DDB0215462"/>
<sequence>MYTPQPNKKKISEISKRVSKSETKAPLSKCKAERHHKILFVGEGNFSFSTSLLEKHNQNHHTNDGKFLKITASDLYISQTVYNKFKVHKDVLIKTGVTTYGCCEDNVKKCDNCLLTIKNIEFLIISECTVIFGLDATKIHESNERYSKIYWSMPHDRSSFMDPSLPNLISDFCLSCSKVQRLGDKVHLIISQTKKDDPTYHTIFQQGIILSKVHLLPDTLWKKEFFLTIKDIRDININRRQE</sequence>
<dbReference type="InParanoid" id="Q54E93"/>
<keyword evidence="3" id="KW-1185">Reference proteome</keyword>
<dbReference type="Pfam" id="PF10354">
    <property type="entry name" value="BMT5-like"/>
    <property type="match status" value="1"/>
</dbReference>
<dbReference type="InterPro" id="IPR019446">
    <property type="entry name" value="BMT5-like"/>
</dbReference>
<gene>
    <name evidence="2" type="ORF">DDB_G0291770</name>
</gene>
<accession>Q54E93</accession>
<dbReference type="AlphaFoldDB" id="Q54E93"/>